<name>A0ABX8J1B2_9BACT</name>
<dbReference type="InterPro" id="IPR003739">
    <property type="entry name" value="Lys_aminomutase/Glu_NH3_mut"/>
</dbReference>
<dbReference type="Pfam" id="PF04055">
    <property type="entry name" value="Radical_SAM"/>
    <property type="match status" value="1"/>
</dbReference>
<keyword evidence="2" id="KW-0408">Iron</keyword>
<evidence type="ECO:0000256" key="2">
    <source>
        <dbReference type="ARBA" id="ARBA00022485"/>
    </source>
</evidence>
<sequence>MSQLLPEKITPFLRERLSDLKSSEGPESRAYLGLALQYCKSEEEGAVANEHSLKHYEAGVEVHNEECILPGLERLYRKTLVIEPTLVCLAHCRYCLRSNYAKHTLSEKQLIEVAKYCGHPSNRDILNEVLITGGDPLIFPQRLEVLLNALIEYAPNIKIARIASRIPGQDPARIDQSVQNLFSNKPSLRFELATQINHPVEFFPEVEAAFKRISDCGVKVYSQNVLLKGVNDNIETLVELYNKMRQNNIESHYLFHCIPMVGIHHLRTSVTRGLQLVKELVCSGKISGRAKPMFAAMSDIGKITFYEGVVVEKKDNKILLQSNYRYDERRMWNGSWQLPATAEVDERGYLRVWYDDAC</sequence>
<protein>
    <submittedName>
        <fullName evidence="4">Radical SAM protein</fullName>
    </submittedName>
</protein>
<keyword evidence="5" id="KW-1185">Reference proteome</keyword>
<dbReference type="PANTHER" id="PTHR30538">
    <property type="entry name" value="LYSINE 2,3-AMINOMUTASE-RELATED"/>
    <property type="match status" value="1"/>
</dbReference>
<dbReference type="InterPro" id="IPR007197">
    <property type="entry name" value="rSAM"/>
</dbReference>
<accession>A0ABX8J1B2</accession>
<evidence type="ECO:0000259" key="3">
    <source>
        <dbReference type="PROSITE" id="PS51918"/>
    </source>
</evidence>
<dbReference type="Proteomes" id="UP000683557">
    <property type="component" value="Chromosome"/>
</dbReference>
<evidence type="ECO:0000256" key="1">
    <source>
        <dbReference type="ARBA" id="ARBA00008703"/>
    </source>
</evidence>
<reference evidence="4 5" key="1">
    <citation type="submission" date="2021-06" db="EMBL/GenBank/DDBJ databases">
        <title>Gemonas diversity in paddy soil.</title>
        <authorList>
            <person name="Liu G."/>
        </authorList>
    </citation>
    <scope>NUCLEOTIDE SEQUENCE [LARGE SCALE GENOMIC DNA]</scope>
    <source>
        <strain evidence="4 5">RG10</strain>
    </source>
</reference>
<dbReference type="PANTHER" id="PTHR30538:SF0">
    <property type="entry name" value="L-LYSINE 2,3-AMINOMUTASE AQ_1632-RELATED"/>
    <property type="match status" value="1"/>
</dbReference>
<evidence type="ECO:0000313" key="4">
    <source>
        <dbReference type="EMBL" id="QWV91953.1"/>
    </source>
</evidence>
<dbReference type="SFLD" id="SFLDS00029">
    <property type="entry name" value="Radical_SAM"/>
    <property type="match status" value="1"/>
</dbReference>
<evidence type="ECO:0000313" key="5">
    <source>
        <dbReference type="Proteomes" id="UP000683557"/>
    </source>
</evidence>
<keyword evidence="2" id="KW-0479">Metal-binding</keyword>
<keyword evidence="2" id="KW-0004">4Fe-4S</keyword>
<comment type="similarity">
    <text evidence="1">Belongs to the radical SAM superfamily. KamA family.</text>
</comment>
<dbReference type="EMBL" id="CP076723">
    <property type="protein sequence ID" value="QWV91953.1"/>
    <property type="molecule type" value="Genomic_DNA"/>
</dbReference>
<dbReference type="PROSITE" id="PS51918">
    <property type="entry name" value="RADICAL_SAM"/>
    <property type="match status" value="1"/>
</dbReference>
<feature type="domain" description="Radical SAM core" evidence="3">
    <location>
        <begin position="74"/>
        <end position="290"/>
    </location>
</feature>
<keyword evidence="2" id="KW-0411">Iron-sulfur</keyword>
<proteinExistence type="inferred from homology"/>
<gene>
    <name evidence="4" type="ORF">KP004_12025</name>
</gene>
<dbReference type="RefSeq" id="WP_216798779.1">
    <property type="nucleotide sequence ID" value="NZ_CP076723.1"/>
</dbReference>
<organism evidence="4 5">
    <name type="scientific">Geomonas oryzisoli</name>
    <dbReference type="NCBI Taxonomy" id="2847992"/>
    <lineage>
        <taxon>Bacteria</taxon>
        <taxon>Pseudomonadati</taxon>
        <taxon>Thermodesulfobacteriota</taxon>
        <taxon>Desulfuromonadia</taxon>
        <taxon>Geobacterales</taxon>
        <taxon>Geobacteraceae</taxon>
        <taxon>Geomonas</taxon>
    </lineage>
</organism>